<keyword evidence="2" id="KW-1185">Reference proteome</keyword>
<sequence>MLKNSVMLKNNVFALLVLFLLAGCQSSGIPNLYREGLPGTASWAVLPFANYTESENVATQVERILMVMLPSNGIDEPQLYPEFMVTTANDTLADAHRIQNGRQWAAQSGISFAFSGAVNEWMFDDEGRPHVALSLSVTDVRSNETLWSISGASEGLPGDDLYAVSRGLINDLLRSLPINRRL</sequence>
<dbReference type="RefSeq" id="WP_262565060.1">
    <property type="nucleotide sequence ID" value="NZ_JAPFCC010000001.1"/>
</dbReference>
<evidence type="ECO:0000313" key="2">
    <source>
        <dbReference type="Proteomes" id="UP001209854"/>
    </source>
</evidence>
<comment type="caution">
    <text evidence="1">The sequence shown here is derived from an EMBL/GenBank/DDBJ whole genome shotgun (WGS) entry which is preliminary data.</text>
</comment>
<evidence type="ECO:0008006" key="3">
    <source>
        <dbReference type="Google" id="ProtNLM"/>
    </source>
</evidence>
<protein>
    <recommendedName>
        <fullName evidence="3">Lipoprotein</fullName>
    </recommendedName>
</protein>
<evidence type="ECO:0000313" key="1">
    <source>
        <dbReference type="EMBL" id="MCW7555292.1"/>
    </source>
</evidence>
<name>A0ABT3N0Z7_9GAMM</name>
<accession>A0ABT3N0Z7</accession>
<proteinExistence type="predicted"/>
<organism evidence="1 2">
    <name type="scientific">Endozoicomonas gorgoniicola</name>
    <dbReference type="NCBI Taxonomy" id="1234144"/>
    <lineage>
        <taxon>Bacteria</taxon>
        <taxon>Pseudomonadati</taxon>
        <taxon>Pseudomonadota</taxon>
        <taxon>Gammaproteobacteria</taxon>
        <taxon>Oceanospirillales</taxon>
        <taxon>Endozoicomonadaceae</taxon>
        <taxon>Endozoicomonas</taxon>
    </lineage>
</organism>
<dbReference type="PROSITE" id="PS51257">
    <property type="entry name" value="PROKAR_LIPOPROTEIN"/>
    <property type="match status" value="1"/>
</dbReference>
<reference evidence="1 2" key="1">
    <citation type="submission" date="2022-10" db="EMBL/GenBank/DDBJ databases">
        <title>High-quality genome sequences of two octocoral-associated bacteria, Endozoicomonas euniceicola EF212 and Endozoicomonas gorgoniicola PS125.</title>
        <authorList>
            <person name="Chiou Y.-J."/>
            <person name="Chen Y.-H."/>
        </authorList>
    </citation>
    <scope>NUCLEOTIDE SEQUENCE [LARGE SCALE GENOMIC DNA]</scope>
    <source>
        <strain evidence="1 2">PS125</strain>
    </source>
</reference>
<gene>
    <name evidence="1" type="ORF">NX722_22215</name>
</gene>
<dbReference type="EMBL" id="JAPFCC010000001">
    <property type="protein sequence ID" value="MCW7555292.1"/>
    <property type="molecule type" value="Genomic_DNA"/>
</dbReference>
<dbReference type="Proteomes" id="UP001209854">
    <property type="component" value="Unassembled WGS sequence"/>
</dbReference>